<dbReference type="Pfam" id="PF14534">
    <property type="entry name" value="DUF4440"/>
    <property type="match status" value="1"/>
</dbReference>
<feature type="domain" description="DUF4440" evidence="2">
    <location>
        <begin position="37"/>
        <end position="135"/>
    </location>
</feature>
<proteinExistence type="predicted"/>
<keyword evidence="4" id="KW-1185">Reference proteome</keyword>
<protein>
    <submittedName>
        <fullName evidence="3">DNA, contig: SP612</fullName>
    </submittedName>
</protein>
<organism evidence="3 4">
    <name type="scientific">Sphingomonas paucimobilis NBRC 13935</name>
    <dbReference type="NCBI Taxonomy" id="1219050"/>
    <lineage>
        <taxon>Bacteria</taxon>
        <taxon>Pseudomonadati</taxon>
        <taxon>Pseudomonadota</taxon>
        <taxon>Alphaproteobacteria</taxon>
        <taxon>Sphingomonadales</taxon>
        <taxon>Sphingomonadaceae</taxon>
        <taxon>Sphingomonas</taxon>
    </lineage>
</organism>
<dbReference type="InterPro" id="IPR032710">
    <property type="entry name" value="NTF2-like_dom_sf"/>
</dbReference>
<dbReference type="GeneID" id="78526034"/>
<dbReference type="EMBL" id="BBJS01000012">
    <property type="protein sequence ID" value="GAN12627.1"/>
    <property type="molecule type" value="Genomic_DNA"/>
</dbReference>
<name>A0A0C9N8W6_SPHPI</name>
<dbReference type="AlphaFoldDB" id="A0A0C9N8W6"/>
<evidence type="ECO:0000313" key="4">
    <source>
        <dbReference type="Proteomes" id="UP000032025"/>
    </source>
</evidence>
<evidence type="ECO:0000313" key="3">
    <source>
        <dbReference type="EMBL" id="GAN12627.1"/>
    </source>
</evidence>
<dbReference type="Gene3D" id="3.10.450.50">
    <property type="match status" value="1"/>
</dbReference>
<sequence>MRGVTVAVIALTCVAAQAAPAADPAEAGIRTAMLASAAGWNAGDLERFTAIYAPDAVFVGRKGLIRGRAAIADNYRPSFVAGGNNRGRLRFEFLGLKPIGERRILFARWILSGGAEEESGMTTLVFERRADGWKIISDHSS</sequence>
<evidence type="ECO:0000256" key="1">
    <source>
        <dbReference type="SAM" id="SignalP"/>
    </source>
</evidence>
<keyword evidence="1" id="KW-0732">Signal</keyword>
<feature type="signal peptide" evidence="1">
    <location>
        <begin position="1"/>
        <end position="18"/>
    </location>
</feature>
<gene>
    <name evidence="3" type="ORF">SP6_12_00220</name>
</gene>
<dbReference type="SUPFAM" id="SSF54427">
    <property type="entry name" value="NTF2-like"/>
    <property type="match status" value="1"/>
</dbReference>
<feature type="chain" id="PRO_5002200045" evidence="1">
    <location>
        <begin position="19"/>
        <end position="141"/>
    </location>
</feature>
<evidence type="ECO:0000259" key="2">
    <source>
        <dbReference type="Pfam" id="PF14534"/>
    </source>
</evidence>
<dbReference type="InterPro" id="IPR027843">
    <property type="entry name" value="DUF4440"/>
</dbReference>
<comment type="caution">
    <text evidence="3">The sequence shown here is derived from an EMBL/GenBank/DDBJ whole genome shotgun (WGS) entry which is preliminary data.</text>
</comment>
<reference evidence="3 4" key="1">
    <citation type="submission" date="2014-08" db="EMBL/GenBank/DDBJ databases">
        <title>Whole genome shotgun sequence of Sphingomonas paucimobilis NBRC 13935.</title>
        <authorList>
            <person name="Hosoyama A."/>
            <person name="Hashimoto M."/>
            <person name="Hosoyama Y."/>
            <person name="Noguchi M."/>
            <person name="Uohara A."/>
            <person name="Ohji S."/>
            <person name="Katano-Makiyama Y."/>
            <person name="Ichikawa N."/>
            <person name="Kimura A."/>
            <person name="Yamazoe A."/>
            <person name="Fujita N."/>
        </authorList>
    </citation>
    <scope>NUCLEOTIDE SEQUENCE [LARGE SCALE GENOMIC DNA]</scope>
    <source>
        <strain evidence="3 4">NBRC 13935</strain>
    </source>
</reference>
<dbReference type="RefSeq" id="WP_037568144.1">
    <property type="nucleotide sequence ID" value="NZ_BBJS01000012.1"/>
</dbReference>
<accession>A0A0C9N8W6</accession>
<dbReference type="Proteomes" id="UP000032025">
    <property type="component" value="Unassembled WGS sequence"/>
</dbReference>